<organism evidence="4 5">
    <name type="scientific">Odinarchaeota yellowstonii (strain LCB_4)</name>
    <dbReference type="NCBI Taxonomy" id="1841599"/>
    <lineage>
        <taxon>Archaea</taxon>
        <taxon>Promethearchaeati</taxon>
        <taxon>Candidatus Odinarchaeota</taxon>
        <taxon>Candidatus Odinarchaeia</taxon>
        <taxon>Candidatus Odinarchaeales</taxon>
        <taxon>Candidatus Odinarchaeaceae</taxon>
        <taxon>Candidatus Odinarchaeum</taxon>
    </lineage>
</organism>
<dbReference type="GO" id="GO:0050661">
    <property type="term" value="F:NADP binding"/>
    <property type="evidence" value="ECO:0007669"/>
    <property type="project" value="InterPro"/>
</dbReference>
<feature type="domain" description="CBS" evidence="3">
    <location>
        <begin position="73"/>
        <end position="131"/>
    </location>
</feature>
<dbReference type="SMART" id="SM00116">
    <property type="entry name" value="CBS"/>
    <property type="match status" value="2"/>
</dbReference>
<evidence type="ECO:0000313" key="5">
    <source>
        <dbReference type="Proteomes" id="UP000186851"/>
    </source>
</evidence>
<dbReference type="Gene3D" id="3.10.580.10">
    <property type="entry name" value="CBS-domain"/>
    <property type="match status" value="1"/>
</dbReference>
<dbReference type="InterPro" id="IPR010185">
    <property type="entry name" value="NpdG"/>
</dbReference>
<dbReference type="PANTHER" id="PTHR43080">
    <property type="entry name" value="CBS DOMAIN-CONTAINING PROTEIN CBSX3, MITOCHONDRIAL"/>
    <property type="match status" value="1"/>
</dbReference>
<dbReference type="Pfam" id="PF00571">
    <property type="entry name" value="CBS"/>
    <property type="match status" value="2"/>
</dbReference>
<dbReference type="PROSITE" id="PS51371">
    <property type="entry name" value="CBS"/>
    <property type="match status" value="2"/>
</dbReference>
<gene>
    <name evidence="4" type="primary">npdG</name>
    <name evidence="4" type="ORF">OdinLCB4_005295</name>
</gene>
<dbReference type="Proteomes" id="UP000186851">
    <property type="component" value="Chromosome"/>
</dbReference>
<dbReference type="GO" id="GO:0006740">
    <property type="term" value="P:NADPH regeneration"/>
    <property type="evidence" value="ECO:0007669"/>
    <property type="project" value="InterPro"/>
</dbReference>
<dbReference type="SUPFAM" id="SSF51735">
    <property type="entry name" value="NAD(P)-binding Rossmann-fold domains"/>
    <property type="match status" value="1"/>
</dbReference>
<dbReference type="GO" id="GO:0016651">
    <property type="term" value="F:oxidoreductase activity, acting on NAD(P)H"/>
    <property type="evidence" value="ECO:0007669"/>
    <property type="project" value="InterPro"/>
</dbReference>
<proteinExistence type="predicted"/>
<evidence type="ECO:0000256" key="2">
    <source>
        <dbReference type="PROSITE-ProRule" id="PRU00703"/>
    </source>
</evidence>
<dbReference type="Pfam" id="PF03807">
    <property type="entry name" value="F420_oxidored"/>
    <property type="match status" value="1"/>
</dbReference>
<dbReference type="KEGG" id="oyw:OdinLCB4_005295"/>
<dbReference type="InterPro" id="IPR046342">
    <property type="entry name" value="CBS_dom_sf"/>
</dbReference>
<dbReference type="PANTHER" id="PTHR43080:SF2">
    <property type="entry name" value="CBS DOMAIN-CONTAINING PROTEIN"/>
    <property type="match status" value="1"/>
</dbReference>
<keyword evidence="1 2" id="KW-0129">CBS domain</keyword>
<dbReference type="GO" id="GO:0070967">
    <property type="term" value="F:coenzyme F420 binding"/>
    <property type="evidence" value="ECO:0007669"/>
    <property type="project" value="InterPro"/>
</dbReference>
<dbReference type="InterPro" id="IPR051257">
    <property type="entry name" value="Diverse_CBS-Domain"/>
</dbReference>
<dbReference type="Gene3D" id="3.40.50.720">
    <property type="entry name" value="NAD(P)-binding Rossmann-like Domain"/>
    <property type="match status" value="1"/>
</dbReference>
<sequence>MRTVKDIMIKNFNVVTLGDSIACAYQKMKASNIDTTIVLDKKAQCVGLITIWDLLKAKALSYPFDTTPVEEIMSFPVVTITEDSSIEESISLMMNNRIKNVVVVDSDQRVVGLISAKAIVECEECIVNNKISCTIGRPYKIAIIGGTGKQGRGLALRWGKGGHHILIGSRSLENAKKIAEQLRGNLNSIGVEPKIEAGLNSEVVKDAEIIVLTIPYQSIEELILSIKDGLHEGQIIISPVVPLKMSDGGEMGIERHRISAAEKVYLMTKPLGPETVAAFHTIPAANLSRIEFPLNFDVVVAGNDAKSKKVVMKLISQIPNLRPLDGGSLKNAETLEYLTSLAINIGRKYKKPTIGLKFI</sequence>
<protein>
    <submittedName>
        <fullName evidence="4">NADPH-dependent F420 reductase</fullName>
    </submittedName>
</protein>
<dbReference type="InterPro" id="IPR036291">
    <property type="entry name" value="NAD(P)-bd_dom_sf"/>
</dbReference>
<dbReference type="InterPro" id="IPR000644">
    <property type="entry name" value="CBS_dom"/>
</dbReference>
<evidence type="ECO:0000259" key="3">
    <source>
        <dbReference type="PROSITE" id="PS51371"/>
    </source>
</evidence>
<reference evidence="4" key="1">
    <citation type="journal article" date="2017" name="Nature">
        <title>Asgard archaea illuminate the origin of eukaryotic cellular complexity.</title>
        <authorList>
            <person name="Zaremba-Niedzwiedzka K."/>
            <person name="Caceres E.F."/>
            <person name="Saw J.H."/>
            <person name="Backstrom D."/>
            <person name="Juzokaite L."/>
            <person name="Vancaester E."/>
            <person name="Seitz K.W."/>
            <person name="Anantharaman K."/>
            <person name="Starnawski P."/>
            <person name="Kjeldsen K.U."/>
            <person name="Scott M.B."/>
            <person name="Nunoura T."/>
            <person name="Banfield J.F."/>
            <person name="Schramm A."/>
            <person name="Baker B.J."/>
            <person name="Spang A."/>
            <person name="Ettema T.J.G."/>
        </authorList>
    </citation>
    <scope>NUCLEOTIDE SEQUENCE</scope>
    <source>
        <strain evidence="4">LCB_4</strain>
    </source>
</reference>
<dbReference type="InterPro" id="IPR028939">
    <property type="entry name" value="P5C_Rdtase_cat_N"/>
</dbReference>
<dbReference type="EMBL" id="CP091871">
    <property type="protein sequence ID" value="WEU39885.1"/>
    <property type="molecule type" value="Genomic_DNA"/>
</dbReference>
<dbReference type="CDD" id="cd02205">
    <property type="entry name" value="CBS_pair_SF"/>
    <property type="match status" value="1"/>
</dbReference>
<dbReference type="AlphaFoldDB" id="A0AAF0D1A7"/>
<evidence type="ECO:0000313" key="4">
    <source>
        <dbReference type="EMBL" id="WEU39885.1"/>
    </source>
</evidence>
<dbReference type="SUPFAM" id="SSF54631">
    <property type="entry name" value="CBS-domain pair"/>
    <property type="match status" value="1"/>
</dbReference>
<evidence type="ECO:0000256" key="1">
    <source>
        <dbReference type="ARBA" id="ARBA00023122"/>
    </source>
</evidence>
<dbReference type="NCBIfam" id="TIGR01915">
    <property type="entry name" value="npdG"/>
    <property type="match status" value="1"/>
</dbReference>
<accession>A0AAF0D1A7</accession>
<feature type="domain" description="CBS" evidence="3">
    <location>
        <begin position="8"/>
        <end position="66"/>
    </location>
</feature>
<name>A0AAF0D1A7_ODILC</name>
<reference evidence="4" key="2">
    <citation type="journal article" date="2022" name="Nat. Microbiol.">
        <title>A closed Candidatus Odinarchaeum chromosome exposes Asgard archaeal viruses.</title>
        <authorList>
            <person name="Tamarit D."/>
            <person name="Caceres E.F."/>
            <person name="Krupovic M."/>
            <person name="Nijland R."/>
            <person name="Eme L."/>
            <person name="Robinson N.P."/>
            <person name="Ettema T.J.G."/>
        </authorList>
    </citation>
    <scope>NUCLEOTIDE SEQUENCE</scope>
    <source>
        <strain evidence="4">LCB_4</strain>
    </source>
</reference>